<reference evidence="1" key="1">
    <citation type="submission" date="2021-01" db="EMBL/GenBank/DDBJ databases">
        <authorList>
            <person name="Corre E."/>
            <person name="Pelletier E."/>
            <person name="Niang G."/>
            <person name="Scheremetjew M."/>
            <person name="Finn R."/>
            <person name="Kale V."/>
            <person name="Holt S."/>
            <person name="Cochrane G."/>
            <person name="Meng A."/>
            <person name="Brown T."/>
            <person name="Cohen L."/>
        </authorList>
    </citation>
    <scope>NUCLEOTIDE SEQUENCE</scope>
    <source>
        <strain evidence="1">CCMP645</strain>
    </source>
</reference>
<evidence type="ECO:0000313" key="1">
    <source>
        <dbReference type="EMBL" id="CAE0780072.1"/>
    </source>
</evidence>
<dbReference type="SUPFAM" id="SSF53335">
    <property type="entry name" value="S-adenosyl-L-methionine-dependent methyltransferases"/>
    <property type="match status" value="2"/>
</dbReference>
<accession>A0A7S4F8U5</accession>
<organism evidence="1">
    <name type="scientific">Chrysotila carterae</name>
    <name type="common">Marine alga</name>
    <name type="synonym">Syracosphaera carterae</name>
    <dbReference type="NCBI Taxonomy" id="13221"/>
    <lineage>
        <taxon>Eukaryota</taxon>
        <taxon>Haptista</taxon>
        <taxon>Haptophyta</taxon>
        <taxon>Prymnesiophyceae</taxon>
        <taxon>Isochrysidales</taxon>
        <taxon>Isochrysidaceae</taxon>
        <taxon>Chrysotila</taxon>
    </lineage>
</organism>
<dbReference type="InterPro" id="IPR029063">
    <property type="entry name" value="SAM-dependent_MTases_sf"/>
</dbReference>
<dbReference type="Gene3D" id="3.40.50.150">
    <property type="entry name" value="Vaccinia Virus protein VP39"/>
    <property type="match status" value="1"/>
</dbReference>
<evidence type="ECO:0008006" key="2">
    <source>
        <dbReference type="Google" id="ProtNLM"/>
    </source>
</evidence>
<dbReference type="PANTHER" id="PTHR37909:SF1">
    <property type="entry name" value="S-ADENOSYL-L-METHIONINE-DEPENDENT METHYLTRANSFERASES SUPERFAMILY PROTEIN"/>
    <property type="match status" value="1"/>
</dbReference>
<dbReference type="Pfam" id="PF13578">
    <property type="entry name" value="Methyltransf_24"/>
    <property type="match status" value="1"/>
</dbReference>
<proteinExistence type="predicted"/>
<dbReference type="EMBL" id="HBIZ01051154">
    <property type="protein sequence ID" value="CAE0780072.1"/>
    <property type="molecule type" value="Transcribed_RNA"/>
</dbReference>
<gene>
    <name evidence="1" type="ORF">PCAR00345_LOCUS32711</name>
</gene>
<sequence>MHSRCPMNHDALRSPLPIISIFLHMPAGGPPLQFERREELARVAQQRGFTRGAELGVRTGDFAVVNLANWPSATDYLLVDLWEAQENYHDASNYGSEQQNKNLQITLRKTRPFKRTVRVCRNYTSACVLTEADSYFDFIYVDARHDYLGVKEDLESWWPKLRPGGVICPPRVWAV</sequence>
<name>A0A7S4F8U5_CHRCT</name>
<dbReference type="PANTHER" id="PTHR37909">
    <property type="entry name" value="S-ADENOSYL-L-METHIONINE-DEPENDENT METHYLTRANSFERASES SUPERFAMILY PROTEIN"/>
    <property type="match status" value="1"/>
</dbReference>
<dbReference type="AlphaFoldDB" id="A0A7S4F8U5"/>
<protein>
    <recommendedName>
        <fullName evidence="2">Class I SAM-dependent methyltransferase</fullName>
    </recommendedName>
</protein>